<reference evidence="2 3" key="1">
    <citation type="journal article" date="2011" name="J. Bacteriol.">
        <title>Complete genome sequence of Burkholderia rhizoxinica, an endosymbiont of Rhizopus microsporus.</title>
        <authorList>
            <person name="Lackner G."/>
            <person name="Moebius N."/>
            <person name="Partida-Martinez L."/>
            <person name="Hertweck C."/>
        </authorList>
    </citation>
    <scope>NUCLEOTIDE SEQUENCE [LARGE SCALE GENOMIC DNA]</scope>
    <source>
        <strain evidence="3">DSM 19002 / CIP 109453 / HKI 454</strain>
    </source>
</reference>
<dbReference type="STRING" id="882378.RBRH_03769"/>
<gene>
    <name evidence="2" type="ordered locus">RBRH_03769</name>
</gene>
<feature type="compositionally biased region" description="Basic and acidic residues" evidence="1">
    <location>
        <begin position="115"/>
        <end position="125"/>
    </location>
</feature>
<feature type="compositionally biased region" description="Low complexity" evidence="1">
    <location>
        <begin position="135"/>
        <end position="148"/>
    </location>
</feature>
<dbReference type="EMBL" id="FR687359">
    <property type="protein sequence ID" value="CBW74835.1"/>
    <property type="molecule type" value="Genomic_DNA"/>
</dbReference>
<proteinExistence type="predicted"/>
<dbReference type="HOGENOM" id="CLU_1657547_0_0_4"/>
<dbReference type="AlphaFoldDB" id="E5AQF3"/>
<evidence type="ECO:0000313" key="2">
    <source>
        <dbReference type="EMBL" id="CBW74835.1"/>
    </source>
</evidence>
<dbReference type="KEGG" id="brh:RBRH_03769"/>
<sequence>MQVAIIAYPWHPAHGQQFRVVRRSGRRGNQLVHLDVPGGLSRELPVWMLDASICSTMSLGSPQLSLSALNELRANLHTRALQPTMGGSSKLFSTEGNFYDAGKQHRARHTTAFDTGERSSMEQKPRGQSTRRVDSGAGRSTTGSTGQSAETGTRSRRSQ</sequence>
<dbReference type="Proteomes" id="UP000007437">
    <property type="component" value="Chromosome"/>
</dbReference>
<organism evidence="2 3">
    <name type="scientific">Mycetohabitans rhizoxinica (strain DSM 19002 / CIP 109453 / HKI 454)</name>
    <name type="common">Paraburkholderia rhizoxinica</name>
    <dbReference type="NCBI Taxonomy" id="882378"/>
    <lineage>
        <taxon>Bacteria</taxon>
        <taxon>Pseudomonadati</taxon>
        <taxon>Pseudomonadota</taxon>
        <taxon>Betaproteobacteria</taxon>
        <taxon>Burkholderiales</taxon>
        <taxon>Burkholderiaceae</taxon>
        <taxon>Mycetohabitans</taxon>
    </lineage>
</organism>
<accession>E5AQF3</accession>
<protein>
    <submittedName>
        <fullName evidence="2">Uncharacterized protein</fullName>
    </submittedName>
</protein>
<evidence type="ECO:0000313" key="3">
    <source>
        <dbReference type="Proteomes" id="UP000007437"/>
    </source>
</evidence>
<name>E5AQF3_MYCRK</name>
<feature type="region of interest" description="Disordered" evidence="1">
    <location>
        <begin position="95"/>
        <end position="159"/>
    </location>
</feature>
<evidence type="ECO:0000256" key="1">
    <source>
        <dbReference type="SAM" id="MobiDB-lite"/>
    </source>
</evidence>